<dbReference type="AlphaFoldDB" id="A0A8A0RST7"/>
<dbReference type="EC" id="2.3.1.57" evidence="2"/>
<dbReference type="RefSeq" id="WP_206707705.1">
    <property type="nucleotide sequence ID" value="NZ_CP059066.1"/>
</dbReference>
<dbReference type="PANTHER" id="PTHR43415">
    <property type="entry name" value="SPERMIDINE N(1)-ACETYLTRANSFERASE"/>
    <property type="match status" value="1"/>
</dbReference>
<evidence type="ECO:0000259" key="1">
    <source>
        <dbReference type="PROSITE" id="PS51186"/>
    </source>
</evidence>
<dbReference type="Proteomes" id="UP000662904">
    <property type="component" value="Chromosome"/>
</dbReference>
<dbReference type="KEGG" id="kme:H0A61_02802"/>
<dbReference type="InterPro" id="IPR016181">
    <property type="entry name" value="Acyl_CoA_acyltransferase"/>
</dbReference>
<reference evidence="2" key="1">
    <citation type="submission" date="2020-07" db="EMBL/GenBank/DDBJ databases">
        <title>Koleobacter methoxysyntrophicus gen. nov., sp. nov., a novel anaerobic bacterium isolated from deep subsurface oil field and proposal of Koleobacterales ord. nov. in the phylum Firmicutes.</title>
        <authorList>
            <person name="Sakamoto S."/>
            <person name="Tamaki H."/>
        </authorList>
    </citation>
    <scope>NUCLEOTIDE SEQUENCE</scope>
    <source>
        <strain evidence="2">NRmbB1</strain>
    </source>
</reference>
<feature type="domain" description="N-acetyltransferase" evidence="1">
    <location>
        <begin position="25"/>
        <end position="175"/>
    </location>
</feature>
<organism evidence="2 3">
    <name type="scientific">Koleobacter methoxysyntrophicus</name>
    <dbReference type="NCBI Taxonomy" id="2751313"/>
    <lineage>
        <taxon>Bacteria</taxon>
        <taxon>Bacillati</taxon>
        <taxon>Bacillota</taxon>
        <taxon>Clostridia</taxon>
        <taxon>Koleobacterales</taxon>
        <taxon>Koleobacteraceae</taxon>
        <taxon>Koleobacter</taxon>
    </lineage>
</organism>
<name>A0A8A0RST7_9FIRM</name>
<keyword evidence="2" id="KW-0808">Transferase</keyword>
<dbReference type="CDD" id="cd04301">
    <property type="entry name" value="NAT_SF"/>
    <property type="match status" value="1"/>
</dbReference>
<dbReference type="PROSITE" id="PS51186">
    <property type="entry name" value="GNAT"/>
    <property type="match status" value="1"/>
</dbReference>
<dbReference type="EMBL" id="CP059066">
    <property type="protein sequence ID" value="QSQ10397.1"/>
    <property type="molecule type" value="Genomic_DNA"/>
</dbReference>
<dbReference type="InterPro" id="IPR020036">
    <property type="entry name" value="PseH"/>
</dbReference>
<evidence type="ECO:0000313" key="2">
    <source>
        <dbReference type="EMBL" id="QSQ10397.1"/>
    </source>
</evidence>
<gene>
    <name evidence="2" type="primary">speG</name>
    <name evidence="2" type="ORF">H0A61_02802</name>
</gene>
<sequence length="179" mass="21184">MKVKKMLQSERLKLRVLEEQDGSMIVVWRNQKEVIDQLFSYVGITAKQHFNWYEKYINDDTRLEFIIEIKDKKKPIGTIGLNNIDFKNQKAELGIMIGELTEQGKGYGEEAVRSLLQYAFDELNLQKIYLKTFCDNEPAVRLYKKVGFHQEGILRKEIFKNGKFKDVIIMSILKDEWKR</sequence>
<dbReference type="NCBIfam" id="TIGR03585">
    <property type="entry name" value="PseH"/>
    <property type="match status" value="1"/>
</dbReference>
<dbReference type="Gene3D" id="3.40.630.30">
    <property type="match status" value="1"/>
</dbReference>
<protein>
    <submittedName>
        <fullName evidence="2">Spermidine N(1)-acetyltransferase</fullName>
        <ecNumber evidence="2">2.3.1.57</ecNumber>
    </submittedName>
</protein>
<keyword evidence="2" id="KW-0012">Acyltransferase</keyword>
<proteinExistence type="predicted"/>
<dbReference type="GO" id="GO:0004145">
    <property type="term" value="F:diamine N-acetyltransferase activity"/>
    <property type="evidence" value="ECO:0007669"/>
    <property type="project" value="UniProtKB-EC"/>
</dbReference>
<dbReference type="InterPro" id="IPR000182">
    <property type="entry name" value="GNAT_dom"/>
</dbReference>
<dbReference type="Pfam" id="PF13302">
    <property type="entry name" value="Acetyltransf_3"/>
    <property type="match status" value="1"/>
</dbReference>
<keyword evidence="3" id="KW-1185">Reference proteome</keyword>
<dbReference type="PANTHER" id="PTHR43415:SF3">
    <property type="entry name" value="GNAT-FAMILY ACETYLTRANSFERASE"/>
    <property type="match status" value="1"/>
</dbReference>
<evidence type="ECO:0000313" key="3">
    <source>
        <dbReference type="Proteomes" id="UP000662904"/>
    </source>
</evidence>
<dbReference type="SUPFAM" id="SSF55729">
    <property type="entry name" value="Acyl-CoA N-acyltransferases (Nat)"/>
    <property type="match status" value="1"/>
</dbReference>
<accession>A0A8A0RST7</accession>